<organism evidence="1 2">
    <name type="scientific">Methylomonas koyamae</name>
    <dbReference type="NCBI Taxonomy" id="702114"/>
    <lineage>
        <taxon>Bacteria</taxon>
        <taxon>Pseudomonadati</taxon>
        <taxon>Pseudomonadota</taxon>
        <taxon>Gammaproteobacteria</taxon>
        <taxon>Methylococcales</taxon>
        <taxon>Methylococcaceae</taxon>
        <taxon>Methylomonas</taxon>
    </lineage>
</organism>
<evidence type="ECO:0000313" key="2">
    <source>
        <dbReference type="Proteomes" id="UP000077628"/>
    </source>
</evidence>
<reference evidence="2" key="1">
    <citation type="submission" date="2016-03" db="EMBL/GenBank/DDBJ databases">
        <authorList>
            <person name="Heylen K."/>
            <person name="De Vos P."/>
            <person name="Vekeman B."/>
        </authorList>
    </citation>
    <scope>NUCLEOTIDE SEQUENCE [LARGE SCALE GENOMIC DNA]</scope>
    <source>
        <strain evidence="2">R-45383</strain>
    </source>
</reference>
<dbReference type="EMBL" id="LUUK01000228">
    <property type="protein sequence ID" value="OAI11720.1"/>
    <property type="molecule type" value="Genomic_DNA"/>
</dbReference>
<evidence type="ECO:0000313" key="1">
    <source>
        <dbReference type="EMBL" id="OAI11720.1"/>
    </source>
</evidence>
<name>A0A177N3F5_9GAMM</name>
<keyword evidence="2" id="KW-1185">Reference proteome</keyword>
<sequence>MPPSLTGTLRQRIYEQIGSANLPTVKIRVGTKTVPTQANRSFESGKSVRKKMRLSKAGHRHIRLVWLRPCTGYQLDQQGINKQ</sequence>
<proteinExistence type="predicted"/>
<gene>
    <name evidence="1" type="ORF">A1355_15440</name>
</gene>
<dbReference type="AlphaFoldDB" id="A0A177N3F5"/>
<accession>A0A177N3F5</accession>
<protein>
    <submittedName>
        <fullName evidence="1">Uncharacterized protein</fullName>
    </submittedName>
</protein>
<comment type="caution">
    <text evidence="1">The sequence shown here is derived from an EMBL/GenBank/DDBJ whole genome shotgun (WGS) entry which is preliminary data.</text>
</comment>
<dbReference type="Proteomes" id="UP000077628">
    <property type="component" value="Unassembled WGS sequence"/>
</dbReference>
<dbReference type="STRING" id="702114.A1355_15440"/>